<name>A0A2T8IJ06_9POAL</name>
<dbReference type="PANTHER" id="PTHR45224">
    <property type="entry name" value="OS01G0527900 PROTEIN-RELATED"/>
    <property type="match status" value="1"/>
</dbReference>
<accession>A0A2T8IJ06</accession>
<protein>
    <recommendedName>
        <fullName evidence="3">No apical meristem-associated C-terminal domain-containing protein</fullName>
    </recommendedName>
</protein>
<evidence type="ECO:0000256" key="1">
    <source>
        <dbReference type="SAM" id="MobiDB-lite"/>
    </source>
</evidence>
<reference evidence="2" key="1">
    <citation type="submission" date="2018-04" db="EMBL/GenBank/DDBJ databases">
        <title>WGS assembly of Panicum hallii.</title>
        <authorList>
            <person name="Lovell J."/>
            <person name="Jenkins J."/>
            <person name="Lowry D."/>
            <person name="Mamidi S."/>
            <person name="Sreedasyam A."/>
            <person name="Weng X."/>
            <person name="Barry K."/>
            <person name="Bonette J."/>
            <person name="Campitelli B."/>
            <person name="Daum C."/>
            <person name="Gordon S."/>
            <person name="Gould B."/>
            <person name="Lipzen A."/>
            <person name="Macqueen A."/>
            <person name="Palacio-Mejia J."/>
            <person name="Plott C."/>
            <person name="Shakirov E."/>
            <person name="Shu S."/>
            <person name="Yoshinaga Y."/>
            <person name="Zane M."/>
            <person name="Rokhsar D."/>
            <person name="Grimwood J."/>
            <person name="Schmutz J."/>
            <person name="Juenger T."/>
        </authorList>
    </citation>
    <scope>NUCLEOTIDE SEQUENCE [LARGE SCALE GENOMIC DNA]</scope>
    <source>
        <strain evidence="2">FIL2</strain>
    </source>
</reference>
<dbReference type="Proteomes" id="UP000243499">
    <property type="component" value="Chromosome 5"/>
</dbReference>
<evidence type="ECO:0000313" key="2">
    <source>
        <dbReference type="EMBL" id="PVH37663.1"/>
    </source>
</evidence>
<dbReference type="AlphaFoldDB" id="A0A2T8IJ06"/>
<dbReference type="EMBL" id="CM008050">
    <property type="protein sequence ID" value="PVH37663.1"/>
    <property type="molecule type" value="Genomic_DNA"/>
</dbReference>
<gene>
    <name evidence="2" type="ORF">PAHAL_5G055500</name>
</gene>
<proteinExistence type="predicted"/>
<evidence type="ECO:0008006" key="3">
    <source>
        <dbReference type="Google" id="ProtNLM"/>
    </source>
</evidence>
<sequence length="345" mass="38586">MNRQSKRTSAPPPPAVPPVGGQAGQPPAIPSMVSPGAWCPPCPLPQPMVFSVGLNLHNGLQQPGMVGSTTTQSPWWAPTGVGAPVAEDLNVQSWGVDSHPPGGFVNFLKQNASSTAQYMSKASSSQPIDVVDDTNCGSRTEKRLRWTKEEDLVLIGAWFNNSKDPIQSNYKKNDQYWKSVTAAYNSAGPKSRARQLKQFCASWKEANAMWTSGEFNVNLMDRAVKLYEDERKNDGPFMFKHCWELDKRKFQEDFQEHFSLNNVVDERPIGGKKAKEQQKRKRKDQACIIDIEDELHAFVEAQNKANEDRKEMLEAQKRVSSDNLEARKLAYLAAKENTESGMLET</sequence>
<dbReference type="PANTHER" id="PTHR45224:SF16">
    <property type="entry name" value="OS01G0527900 PROTEIN"/>
    <property type="match status" value="1"/>
</dbReference>
<organism evidence="2">
    <name type="scientific">Panicum hallii</name>
    <dbReference type="NCBI Taxonomy" id="206008"/>
    <lineage>
        <taxon>Eukaryota</taxon>
        <taxon>Viridiplantae</taxon>
        <taxon>Streptophyta</taxon>
        <taxon>Embryophyta</taxon>
        <taxon>Tracheophyta</taxon>
        <taxon>Spermatophyta</taxon>
        <taxon>Magnoliopsida</taxon>
        <taxon>Liliopsida</taxon>
        <taxon>Poales</taxon>
        <taxon>Poaceae</taxon>
        <taxon>PACMAD clade</taxon>
        <taxon>Panicoideae</taxon>
        <taxon>Panicodae</taxon>
        <taxon>Paniceae</taxon>
        <taxon>Panicinae</taxon>
        <taxon>Panicum</taxon>
        <taxon>Panicum sect. Panicum</taxon>
    </lineage>
</organism>
<dbReference type="Gramene" id="PVH37663">
    <property type="protein sequence ID" value="PVH37663"/>
    <property type="gene ID" value="PAHAL_5G055500"/>
</dbReference>
<feature type="region of interest" description="Disordered" evidence="1">
    <location>
        <begin position="1"/>
        <end position="29"/>
    </location>
</feature>